<organism evidence="1 2">
    <name type="scientific">Puccinia graminis f. sp. tritici</name>
    <dbReference type="NCBI Taxonomy" id="56615"/>
    <lineage>
        <taxon>Eukaryota</taxon>
        <taxon>Fungi</taxon>
        <taxon>Dikarya</taxon>
        <taxon>Basidiomycota</taxon>
        <taxon>Pucciniomycotina</taxon>
        <taxon>Pucciniomycetes</taxon>
        <taxon>Pucciniales</taxon>
        <taxon>Pucciniaceae</taxon>
        <taxon>Puccinia</taxon>
    </lineage>
</organism>
<evidence type="ECO:0000313" key="1">
    <source>
        <dbReference type="EMBL" id="KAA1114877.1"/>
    </source>
</evidence>
<reference evidence="1 2" key="1">
    <citation type="submission" date="2019-05" db="EMBL/GenBank/DDBJ databases">
        <title>Emergence of the Ug99 lineage of the wheat stem rust pathogen through somatic hybridization.</title>
        <authorList>
            <person name="Li F."/>
            <person name="Upadhyaya N.M."/>
            <person name="Sperschneider J."/>
            <person name="Matny O."/>
            <person name="Nguyen-Phuc H."/>
            <person name="Mago R."/>
            <person name="Raley C."/>
            <person name="Miller M.E."/>
            <person name="Silverstein K.A.T."/>
            <person name="Henningsen E."/>
            <person name="Hirsch C.D."/>
            <person name="Visser B."/>
            <person name="Pretorius Z.A."/>
            <person name="Steffenson B.J."/>
            <person name="Schwessinger B."/>
            <person name="Dodds P.N."/>
            <person name="Figueroa M."/>
        </authorList>
    </citation>
    <scope>NUCLEOTIDE SEQUENCE [LARGE SCALE GENOMIC DNA]</scope>
    <source>
        <strain evidence="1">21-0</strain>
    </source>
</reference>
<evidence type="ECO:0000313" key="2">
    <source>
        <dbReference type="Proteomes" id="UP000324748"/>
    </source>
</evidence>
<proteinExistence type="predicted"/>
<dbReference type="Proteomes" id="UP000324748">
    <property type="component" value="Unassembled WGS sequence"/>
</dbReference>
<protein>
    <submittedName>
        <fullName evidence="1">Uncharacterized protein</fullName>
    </submittedName>
</protein>
<dbReference type="AlphaFoldDB" id="A0A5B0QNK6"/>
<name>A0A5B0QNK6_PUCGR</name>
<accession>A0A5B0QNK6</accession>
<comment type="caution">
    <text evidence="1">The sequence shown here is derived from an EMBL/GenBank/DDBJ whole genome shotgun (WGS) entry which is preliminary data.</text>
</comment>
<keyword evidence="2" id="KW-1185">Reference proteome</keyword>
<dbReference type="EMBL" id="VSWC01000014">
    <property type="protein sequence ID" value="KAA1114877.1"/>
    <property type="molecule type" value="Genomic_DNA"/>
</dbReference>
<sequence length="84" mass="9244">MLPLPPMGGPAENNLALNDYLLKQRRHRTNATEDLASTLKDSFAGGSTTWLVIWGKGTRKTTILLAADIVPRTQEQEARNKLVA</sequence>
<gene>
    <name evidence="1" type="ORF">PGT21_026155</name>
</gene>